<comment type="similarity">
    <text evidence="2 8">Belongs to the nucleobase:cation symporter-2 (NCS2) (TC 2.A.40) family. Azg-like subfamily.</text>
</comment>
<feature type="transmembrane region" description="Helical" evidence="9">
    <location>
        <begin position="351"/>
        <end position="371"/>
    </location>
</feature>
<dbReference type="PIRSF" id="PIRSF005353">
    <property type="entry name" value="PbuG"/>
    <property type="match status" value="1"/>
</dbReference>
<evidence type="ECO:0000313" key="11">
    <source>
        <dbReference type="Proteomes" id="UP000020595"/>
    </source>
</evidence>
<keyword evidence="3 8" id="KW-0813">Transport</keyword>
<evidence type="ECO:0000256" key="9">
    <source>
        <dbReference type="SAM" id="Phobius"/>
    </source>
</evidence>
<evidence type="ECO:0000256" key="5">
    <source>
        <dbReference type="ARBA" id="ARBA00022692"/>
    </source>
</evidence>
<feature type="transmembrane region" description="Helical" evidence="9">
    <location>
        <begin position="324"/>
        <end position="344"/>
    </location>
</feature>
<evidence type="ECO:0000256" key="8">
    <source>
        <dbReference type="PIRNR" id="PIRNR005353"/>
    </source>
</evidence>
<dbReference type="PANTHER" id="PTHR43337:SF1">
    <property type="entry name" value="XANTHINE_URACIL PERMEASE C887.17-RELATED"/>
    <property type="match status" value="1"/>
</dbReference>
<gene>
    <name evidence="10" type="ORF">J512_4160</name>
</gene>
<dbReference type="GO" id="GO:0005886">
    <property type="term" value="C:plasma membrane"/>
    <property type="evidence" value="ECO:0007669"/>
    <property type="project" value="UniProtKB-SubCell"/>
</dbReference>
<evidence type="ECO:0000256" key="7">
    <source>
        <dbReference type="ARBA" id="ARBA00023136"/>
    </source>
</evidence>
<evidence type="ECO:0000256" key="4">
    <source>
        <dbReference type="ARBA" id="ARBA00022475"/>
    </source>
</evidence>
<dbReference type="GO" id="GO:0005345">
    <property type="term" value="F:purine nucleobase transmembrane transporter activity"/>
    <property type="evidence" value="ECO:0007669"/>
    <property type="project" value="TreeGrafter"/>
</dbReference>
<dbReference type="Proteomes" id="UP000020595">
    <property type="component" value="Unassembled WGS sequence"/>
</dbReference>
<accession>A0A009IHI4</accession>
<feature type="transmembrane region" description="Helical" evidence="9">
    <location>
        <begin position="290"/>
        <end position="312"/>
    </location>
</feature>
<dbReference type="InterPro" id="IPR026033">
    <property type="entry name" value="Azg-like_bact_archaea"/>
</dbReference>
<dbReference type="PANTHER" id="PTHR43337">
    <property type="entry name" value="XANTHINE/URACIL PERMEASE C887.17-RELATED"/>
    <property type="match status" value="1"/>
</dbReference>
<keyword evidence="7 8" id="KW-0472">Membrane</keyword>
<reference evidence="10 11" key="1">
    <citation type="submission" date="2014-02" db="EMBL/GenBank/DDBJ databases">
        <title>Comparative genomics and transcriptomics to identify genetic mechanisms underlying the emergence of carbapenem resistant Acinetobacter baumannii (CRAb).</title>
        <authorList>
            <person name="Harris A.D."/>
            <person name="Johnson K.J."/>
            <person name="George J."/>
            <person name="Shefchek K."/>
            <person name="Daugherty S.C."/>
            <person name="Parankush S."/>
            <person name="Sadzewicz L."/>
            <person name="Tallon L."/>
            <person name="Sengamalay N."/>
            <person name="Hazen T.H."/>
            <person name="Rasko D.A."/>
        </authorList>
    </citation>
    <scope>NUCLEOTIDE SEQUENCE [LARGE SCALE GENOMIC DNA]</scope>
    <source>
        <strain evidence="10 11">1295743</strain>
    </source>
</reference>
<organism evidence="10 11">
    <name type="scientific">Acinetobacter baumannii (strain 1295743)</name>
    <dbReference type="NCBI Taxonomy" id="1310613"/>
    <lineage>
        <taxon>Bacteria</taxon>
        <taxon>Pseudomonadati</taxon>
        <taxon>Pseudomonadota</taxon>
        <taxon>Gammaproteobacteria</taxon>
        <taxon>Moraxellales</taxon>
        <taxon>Moraxellaceae</taxon>
        <taxon>Acinetobacter</taxon>
        <taxon>Acinetobacter calcoaceticus/baumannii complex</taxon>
    </lineage>
</organism>
<feature type="transmembrane region" description="Helical" evidence="9">
    <location>
        <begin position="421"/>
        <end position="438"/>
    </location>
</feature>
<keyword evidence="4 8" id="KW-1003">Cell membrane</keyword>
<comment type="subcellular location">
    <subcellularLocation>
        <location evidence="1 8">Cell membrane</location>
        <topology evidence="1 8">Multi-pass membrane protein</topology>
    </subcellularLocation>
</comment>
<feature type="transmembrane region" description="Helical" evidence="9">
    <location>
        <begin position="104"/>
        <end position="126"/>
    </location>
</feature>
<evidence type="ECO:0000313" key="10">
    <source>
        <dbReference type="EMBL" id="EXB03333.1"/>
    </source>
</evidence>
<dbReference type="EMBL" id="JEWH01000105">
    <property type="protein sequence ID" value="EXB03333.1"/>
    <property type="molecule type" value="Genomic_DNA"/>
</dbReference>
<dbReference type="PATRIC" id="fig|1310613.3.peg.3967"/>
<evidence type="ECO:0000256" key="2">
    <source>
        <dbReference type="ARBA" id="ARBA00005697"/>
    </source>
</evidence>
<feature type="transmembrane region" description="Helical" evidence="9">
    <location>
        <begin position="383"/>
        <end position="409"/>
    </location>
</feature>
<feature type="transmembrane region" description="Helical" evidence="9">
    <location>
        <begin position="244"/>
        <end position="269"/>
    </location>
</feature>
<name>A0A009IHI4_ACIB9</name>
<evidence type="ECO:0000256" key="6">
    <source>
        <dbReference type="ARBA" id="ARBA00022989"/>
    </source>
</evidence>
<dbReference type="Pfam" id="PF00860">
    <property type="entry name" value="Xan_ur_permease"/>
    <property type="match status" value="1"/>
</dbReference>
<feature type="transmembrane region" description="Helical" evidence="9">
    <location>
        <begin position="138"/>
        <end position="156"/>
    </location>
</feature>
<evidence type="ECO:0000256" key="1">
    <source>
        <dbReference type="ARBA" id="ARBA00004651"/>
    </source>
</evidence>
<keyword evidence="6 8" id="KW-1133">Transmembrane helix</keyword>
<dbReference type="AlphaFoldDB" id="A0A009IHI4"/>
<feature type="transmembrane region" description="Helical" evidence="9">
    <location>
        <begin position="176"/>
        <end position="194"/>
    </location>
</feature>
<sequence length="439" mass="45997">MAAPNSSAGGLERLFKLSDNKTTFRTEVLAGVTTFLTMCYIIIVNPLILSETGMDHGAVFVATCLAAAIGCLVMGIIANYPIALAPGMGLNAYFTYSVCMGMGVPWQTALAAVFVSGVVFLAISFFKIREAIVNAIPMSLKFAIGGGIGLFLALIALKNAGIIVANQATLVGLGDIKQPTVLLALFGFLLIVILHQLKVRGAIIISILVVTAIATALGLNEFKGVVGEIPSIAPTFMQMDFEGLFTASMVGVIFVFFIVDLFDSTGTLVGVSHRAGLLQDGKLPRLKKALFADSTAIVAGAALGTSSTTPYIESASGVAAGGRTGLTAVVVAFLFICCLFLAPLAQSVPGFATAPALLFIGVLMIQGITHIDWDDITEAVPAFLTIVFMPFAYSIADGIAMGFISYALVKLFTGKAKTVPYMVWIIAALWVFKFIAFGG</sequence>
<feature type="transmembrane region" description="Helical" evidence="9">
    <location>
        <begin position="28"/>
        <end position="48"/>
    </location>
</feature>
<evidence type="ECO:0000256" key="3">
    <source>
        <dbReference type="ARBA" id="ARBA00022448"/>
    </source>
</evidence>
<proteinExistence type="inferred from homology"/>
<dbReference type="InterPro" id="IPR006043">
    <property type="entry name" value="NCS2"/>
</dbReference>
<protein>
    <submittedName>
        <fullName evidence="10">Permease family protein</fullName>
    </submittedName>
</protein>
<feature type="transmembrane region" description="Helical" evidence="9">
    <location>
        <begin position="201"/>
        <end position="219"/>
    </location>
</feature>
<keyword evidence="5 8" id="KW-0812">Transmembrane</keyword>
<dbReference type="InterPro" id="IPR045018">
    <property type="entry name" value="Azg-like"/>
</dbReference>
<comment type="caution">
    <text evidence="10">The sequence shown here is derived from an EMBL/GenBank/DDBJ whole genome shotgun (WGS) entry which is preliminary data.</text>
</comment>
<feature type="transmembrane region" description="Helical" evidence="9">
    <location>
        <begin position="60"/>
        <end position="84"/>
    </location>
</feature>
<dbReference type="RefSeq" id="WP_031957911.1">
    <property type="nucleotide sequence ID" value="NZ_JEWH01000105.1"/>
</dbReference>